<evidence type="ECO:0000313" key="1">
    <source>
        <dbReference type="EMBL" id="NVI43535.1"/>
    </source>
</evidence>
<dbReference type="RefSeq" id="WP_175612288.1">
    <property type="nucleotide sequence ID" value="NZ_CP088285.1"/>
</dbReference>
<name>A0A973VXT1_9BRAD</name>
<accession>A0A973VXT1</accession>
<dbReference type="EMBL" id="JAAOLE020000001">
    <property type="protein sequence ID" value="NVI43535.1"/>
    <property type="molecule type" value="Genomic_DNA"/>
</dbReference>
<organism evidence="1">
    <name type="scientific">Bradyrhizobium septentrionale</name>
    <dbReference type="NCBI Taxonomy" id="1404411"/>
    <lineage>
        <taxon>Bacteria</taxon>
        <taxon>Pseudomonadati</taxon>
        <taxon>Pseudomonadota</taxon>
        <taxon>Alphaproteobacteria</taxon>
        <taxon>Hyphomicrobiales</taxon>
        <taxon>Nitrobacteraceae</taxon>
        <taxon>Bradyrhizobium</taxon>
    </lineage>
</organism>
<sequence>MGLEKALIKGGAAEGTAKDYVRTLLSFGHWLFANNKKAIFARLDDEEPLTEDAREFIGKGNPWKLLTAIVHLRTSQSTGGVVPIAGRAELNPHPQDAALIKEYKNEVAADTGTRDATALRSFSDYLHENNKKGIAGRLSGKALDGEVKSYKKDAGGNRGIGAALAHLRKSSAGAKAMELERHIDPEDAALKESRQVGDAAAQHSATQKAGSWPEELLPAEGHDQDLLLGLMDEPGRRPRRRNRLSQLGLRYGTTSGVFIPRMLPLFWGLRRPSSRAGSPNPSPSST</sequence>
<reference evidence="1" key="1">
    <citation type="submission" date="2020-06" db="EMBL/GenBank/DDBJ databases">
        <title>Whole Genome Sequence of Bradyrhizobium sp. Strain 1S1.</title>
        <authorList>
            <person name="Bromfield E.S.P."/>
            <person name="Cloutier S."/>
        </authorList>
    </citation>
    <scope>NUCLEOTIDE SEQUENCE [LARGE SCALE GENOMIC DNA]</scope>
    <source>
        <strain evidence="1">1S1</strain>
    </source>
</reference>
<proteinExistence type="predicted"/>
<dbReference type="AlphaFoldDB" id="A0A973VXT1"/>
<protein>
    <submittedName>
        <fullName evidence="1">Uncharacterized protein</fullName>
    </submittedName>
</protein>
<gene>
    <name evidence="1" type="ORF">HAP48_011330</name>
</gene>
<comment type="caution">
    <text evidence="1">The sequence shown here is derived from an EMBL/GenBank/DDBJ whole genome shotgun (WGS) entry which is preliminary data.</text>
</comment>